<dbReference type="SUPFAM" id="SSF54695">
    <property type="entry name" value="POZ domain"/>
    <property type="match status" value="1"/>
</dbReference>
<proteinExistence type="predicted"/>
<sequence>MVYRIFKSRNITFVIGPEKEQFTAHESSIAGLSEPLRVLFTGNMKEAIEAKVIWEDVDPAVFVSLLEFAYTGSLSTSNSKQQGNRDGLKSPGLNKESCADKRDDKREDKGDDESDDDQRDNDERDDYESDDESEDEINDESDDKSDNESGDESGDVSDDDEQHSQNGDPGNLGTDQSDAENVTLMSEMNEYSARGKFSQKHFRLKQFHQLKDDPSSLNDDIIPYNAEAYIMTAKLYILADKYDIAALRGLCLCRFTCSLAHIGGREMTMDILAATIRYVYEHTIKKDQLRKLLLRFLITDLQWALGCNGIRKMLGDIPELASQLVLLVPSYYWEELQ</sequence>
<dbReference type="EMBL" id="JAQOWY010000008">
    <property type="protein sequence ID" value="KAK1856519.1"/>
    <property type="molecule type" value="Genomic_DNA"/>
</dbReference>
<dbReference type="PANTHER" id="PTHR47843">
    <property type="entry name" value="BTB DOMAIN-CONTAINING PROTEIN-RELATED"/>
    <property type="match status" value="1"/>
</dbReference>
<gene>
    <name evidence="3" type="ORF">CCHR01_00898</name>
</gene>
<dbReference type="Proteomes" id="UP001243330">
    <property type="component" value="Unassembled WGS sequence"/>
</dbReference>
<feature type="domain" description="BTB" evidence="2">
    <location>
        <begin position="9"/>
        <end position="78"/>
    </location>
</feature>
<accession>A0AAD9B326</accession>
<evidence type="ECO:0000259" key="2">
    <source>
        <dbReference type="PROSITE" id="PS50097"/>
    </source>
</evidence>
<comment type="caution">
    <text evidence="3">The sequence shown here is derived from an EMBL/GenBank/DDBJ whole genome shotgun (WGS) entry which is preliminary data.</text>
</comment>
<feature type="compositionally biased region" description="Polar residues" evidence="1">
    <location>
        <begin position="74"/>
        <end position="84"/>
    </location>
</feature>
<evidence type="ECO:0000313" key="4">
    <source>
        <dbReference type="Proteomes" id="UP001243330"/>
    </source>
</evidence>
<reference evidence="3" key="1">
    <citation type="submission" date="2023-01" db="EMBL/GenBank/DDBJ databases">
        <title>Colletotrichum chrysophilum M932 genome sequence.</title>
        <authorList>
            <person name="Baroncelli R."/>
        </authorList>
    </citation>
    <scope>NUCLEOTIDE SEQUENCE</scope>
    <source>
        <strain evidence="3">M932</strain>
    </source>
</reference>
<protein>
    <recommendedName>
        <fullName evidence="2">BTB domain-containing protein</fullName>
    </recommendedName>
</protein>
<dbReference type="InterPro" id="IPR011333">
    <property type="entry name" value="SKP1/BTB/POZ_sf"/>
</dbReference>
<feature type="compositionally biased region" description="Basic and acidic residues" evidence="1">
    <location>
        <begin position="97"/>
        <end position="109"/>
    </location>
</feature>
<evidence type="ECO:0000313" key="3">
    <source>
        <dbReference type="EMBL" id="KAK1856519.1"/>
    </source>
</evidence>
<feature type="compositionally biased region" description="Acidic residues" evidence="1">
    <location>
        <begin position="110"/>
        <end position="161"/>
    </location>
</feature>
<dbReference type="PROSITE" id="PS50097">
    <property type="entry name" value="BTB"/>
    <property type="match status" value="1"/>
</dbReference>
<feature type="region of interest" description="Disordered" evidence="1">
    <location>
        <begin position="74"/>
        <end position="177"/>
    </location>
</feature>
<keyword evidence="4" id="KW-1185">Reference proteome</keyword>
<feature type="compositionally biased region" description="Polar residues" evidence="1">
    <location>
        <begin position="164"/>
        <end position="177"/>
    </location>
</feature>
<organism evidence="3 4">
    <name type="scientific">Colletotrichum chrysophilum</name>
    <dbReference type="NCBI Taxonomy" id="1836956"/>
    <lineage>
        <taxon>Eukaryota</taxon>
        <taxon>Fungi</taxon>
        <taxon>Dikarya</taxon>
        <taxon>Ascomycota</taxon>
        <taxon>Pezizomycotina</taxon>
        <taxon>Sordariomycetes</taxon>
        <taxon>Hypocreomycetidae</taxon>
        <taxon>Glomerellales</taxon>
        <taxon>Glomerellaceae</taxon>
        <taxon>Colletotrichum</taxon>
        <taxon>Colletotrichum gloeosporioides species complex</taxon>
    </lineage>
</organism>
<dbReference type="InterPro" id="IPR000210">
    <property type="entry name" value="BTB/POZ_dom"/>
</dbReference>
<dbReference type="Pfam" id="PF00651">
    <property type="entry name" value="BTB"/>
    <property type="match status" value="1"/>
</dbReference>
<dbReference type="AlphaFoldDB" id="A0AAD9B326"/>
<dbReference type="Gene3D" id="3.30.710.10">
    <property type="entry name" value="Potassium Channel Kv1.1, Chain A"/>
    <property type="match status" value="1"/>
</dbReference>
<evidence type="ECO:0000256" key="1">
    <source>
        <dbReference type="SAM" id="MobiDB-lite"/>
    </source>
</evidence>
<name>A0AAD9B326_9PEZI</name>